<feature type="compositionally biased region" description="Polar residues" evidence="1">
    <location>
        <begin position="75"/>
        <end position="88"/>
    </location>
</feature>
<gene>
    <name evidence="2" type="ORF">VKT23_015242</name>
</gene>
<dbReference type="Proteomes" id="UP001498398">
    <property type="component" value="Unassembled WGS sequence"/>
</dbReference>
<evidence type="ECO:0000313" key="3">
    <source>
        <dbReference type="Proteomes" id="UP001498398"/>
    </source>
</evidence>
<protein>
    <submittedName>
        <fullName evidence="2">Uncharacterized protein</fullName>
    </submittedName>
</protein>
<accession>A0ABR1J305</accession>
<reference evidence="2 3" key="1">
    <citation type="submission" date="2024-01" db="EMBL/GenBank/DDBJ databases">
        <title>A draft genome for the cacao thread blight pathogen Marasmiellus scandens.</title>
        <authorList>
            <person name="Baruah I.K."/>
            <person name="Leung J."/>
            <person name="Bukari Y."/>
            <person name="Amoako-Attah I."/>
            <person name="Meinhardt L.W."/>
            <person name="Bailey B.A."/>
            <person name="Cohen S.P."/>
        </authorList>
    </citation>
    <scope>NUCLEOTIDE SEQUENCE [LARGE SCALE GENOMIC DNA]</scope>
    <source>
        <strain evidence="2 3">GH-19</strain>
    </source>
</reference>
<organism evidence="2 3">
    <name type="scientific">Marasmiellus scandens</name>
    <dbReference type="NCBI Taxonomy" id="2682957"/>
    <lineage>
        <taxon>Eukaryota</taxon>
        <taxon>Fungi</taxon>
        <taxon>Dikarya</taxon>
        <taxon>Basidiomycota</taxon>
        <taxon>Agaricomycotina</taxon>
        <taxon>Agaricomycetes</taxon>
        <taxon>Agaricomycetidae</taxon>
        <taxon>Agaricales</taxon>
        <taxon>Marasmiineae</taxon>
        <taxon>Omphalotaceae</taxon>
        <taxon>Marasmiellus</taxon>
    </lineage>
</organism>
<sequence length="337" mass="37122">MKLFKPFKINETLVQAVVHAPETFKFASALYQFVLEEGTRDYLDPAPNENSPFSSSPLTSLCTTPECSRPPSPTLQPTSILNDTTVATQAIPASKKHKNARNKEQSKKNKRRKRQEESISNPAAEEIEPPTNSFDKHAINAPYIQSAFSLQHDSPVASTAYVGLNDQSPEVDGGYWISDLVEQHGFTEVQWDGRTSTPVIDLEGTFCGLLAGRPDDAGEWDSTVQREAARAIKKYRSKCSFTKKQRKGRRGNFPALTAGIAHGGGRTRPAEVVNNSTNAGIISRLARHPSFQRMSGFANGAFHYSYRRGHSSGYNRCLQDLGSSSLLLLLRPSQPPS</sequence>
<keyword evidence="3" id="KW-1185">Reference proteome</keyword>
<feature type="compositionally biased region" description="Low complexity" evidence="1">
    <location>
        <begin position="51"/>
        <end position="65"/>
    </location>
</feature>
<feature type="region of interest" description="Disordered" evidence="1">
    <location>
        <begin position="43"/>
        <end position="136"/>
    </location>
</feature>
<name>A0ABR1J305_9AGAR</name>
<comment type="caution">
    <text evidence="2">The sequence shown here is derived from an EMBL/GenBank/DDBJ whole genome shotgun (WGS) entry which is preliminary data.</text>
</comment>
<evidence type="ECO:0000313" key="2">
    <source>
        <dbReference type="EMBL" id="KAK7444564.1"/>
    </source>
</evidence>
<evidence type="ECO:0000256" key="1">
    <source>
        <dbReference type="SAM" id="MobiDB-lite"/>
    </source>
</evidence>
<proteinExistence type="predicted"/>
<dbReference type="EMBL" id="JBANRG010000050">
    <property type="protein sequence ID" value="KAK7444564.1"/>
    <property type="molecule type" value="Genomic_DNA"/>
</dbReference>